<dbReference type="InterPro" id="IPR021686">
    <property type="entry name" value="DUF3268"/>
</dbReference>
<dbReference type="EMBL" id="MG973030">
    <property type="protein sequence ID" value="AVO22941.1"/>
    <property type="molecule type" value="Genomic_DNA"/>
</dbReference>
<reference evidence="1 2" key="1">
    <citation type="submission" date="2018-02" db="EMBL/GenBank/DDBJ databases">
        <title>Complete Genome Sequences of Erwinia amylovora Phages vB_EamP-S2 and vB_EamM-Bue1.</title>
        <authorList>
            <person name="Knecht L.E."/>
        </authorList>
    </citation>
    <scope>NUCLEOTIDE SEQUENCE [LARGE SCALE GENOMIC DNA]</scope>
</reference>
<dbReference type="RefSeq" id="YP_009837700.1">
    <property type="nucleotide sequence ID" value="NC_048702.1"/>
</dbReference>
<name>A0A2P1JUB0_9CAUD</name>
<dbReference type="Pfam" id="PF11672">
    <property type="entry name" value="DUF3268"/>
    <property type="match status" value="1"/>
</dbReference>
<proteinExistence type="predicted"/>
<protein>
    <submittedName>
        <fullName evidence="1">Uncharacterized protein</fullName>
    </submittedName>
</protein>
<dbReference type="Proteomes" id="UP000242372">
    <property type="component" value="Segment"/>
</dbReference>
<evidence type="ECO:0000313" key="2">
    <source>
        <dbReference type="Proteomes" id="UP000242372"/>
    </source>
</evidence>
<sequence length="133" mass="15317">MRIVPCDYCGQPAQLVTGAVIYPHRKDLHSLKFWQCEPCAAYVGCHKQSDAVPLGRLANVELRAAKKKAHSYLDPIWQEGHMSRKDVYIWLASKLKIRQANSHIGMFSVEQCHEVVKLCNEFYQKQIEDMNND</sequence>
<dbReference type="KEGG" id="vg:55607893"/>
<accession>A0A2P1JUB0</accession>
<dbReference type="GeneID" id="55607893"/>
<keyword evidence="2" id="KW-1185">Reference proteome</keyword>
<evidence type="ECO:0000313" key="1">
    <source>
        <dbReference type="EMBL" id="AVO22941.1"/>
    </source>
</evidence>
<organism evidence="1 2">
    <name type="scientific">Erwinia phage vB_EamM-Bue1</name>
    <dbReference type="NCBI Taxonomy" id="2099338"/>
    <lineage>
        <taxon>Viruses</taxon>
        <taxon>Duplodnaviria</taxon>
        <taxon>Heunggongvirae</taxon>
        <taxon>Uroviricota</taxon>
        <taxon>Caudoviricetes</taxon>
        <taxon>Pantevenvirales</taxon>
        <taxon>Ackermannviridae</taxon>
        <taxon>Nezavisimistyvirus</taxon>
        <taxon>Nezavisimistyvirus bue1</taxon>
    </lineage>
</organism>